<feature type="compositionally biased region" description="Low complexity" evidence="5">
    <location>
        <begin position="277"/>
        <end position="288"/>
    </location>
</feature>
<organism evidence="7 8">
    <name type="scientific">Endocarpon pusillum</name>
    <dbReference type="NCBI Taxonomy" id="364733"/>
    <lineage>
        <taxon>Eukaryota</taxon>
        <taxon>Fungi</taxon>
        <taxon>Dikarya</taxon>
        <taxon>Ascomycota</taxon>
        <taxon>Pezizomycotina</taxon>
        <taxon>Eurotiomycetes</taxon>
        <taxon>Chaetothyriomycetidae</taxon>
        <taxon>Verrucariales</taxon>
        <taxon>Verrucariaceae</taxon>
        <taxon>Endocarpon</taxon>
    </lineage>
</organism>
<feature type="domain" description="CNH" evidence="6">
    <location>
        <begin position="44"/>
        <end position="458"/>
    </location>
</feature>
<dbReference type="PROSITE" id="PS50219">
    <property type="entry name" value="CNH"/>
    <property type="match status" value="1"/>
</dbReference>
<feature type="compositionally biased region" description="Polar residues" evidence="5">
    <location>
        <begin position="306"/>
        <end position="329"/>
    </location>
</feature>
<evidence type="ECO:0000313" key="7">
    <source>
        <dbReference type="EMBL" id="KAF7510987.1"/>
    </source>
</evidence>
<keyword evidence="8" id="KW-1185">Reference proteome</keyword>
<sequence length="1183" mass="130404">MTVDDFDGVPRKRRRLDRPDAQPYVLKPLLQNVRLADDDYSAEAVHINCVEYWNDNLYIGTSASEILHYVSLPAEPSDDSSEPTFIEASRLHPAGYGNEGILPEAQGVKSITILPAASRACILCNGTVSFYTLPELSPAPNGREVQGCQWVGGIDLNQEEQDNGPQDLMVASARRIIIVKVGDKIQGLKNIQFPGCLKSCRRDTIACVADGEKYALLEVEHQQKIPLFPISSLESSQDISTSGVEVLPALDAPLPTRTSSLPQHDPLAGNTSGHNRNSSLGNLFSGSGKRQPSPRADSSTRERPTSPISGLRSLSLNQAPSHTRNVSSTAPQQSLLSQAPSSPATVPLTPKGESKSHAVILKPHILSLTRKEFLLTTGTTKNEPGVGMFVNLEGDVVRGTVEFANYPESIVLDQSAMNLNPSAAQEPSSALLCVMMACDVGEGSRKIIQLLSLSFDSGAMMKSSDLINLPEGSGHVGIKDTTSAITHGFHQVGKLLRLVRVHLAEYGELEAGSAFRLTQAGDVTPEWEVKRNKEEADFVQTFGKTRSQVIVWSDSTLLCLSQNPLILQLEAELQVAPDVDKEEVVTEIFEKLRDLEVRTETDFLSFNYIRQKASLIMLTKVMANNLADSMLTAMRSAENMLLESNLDPRIVMLLTPMLKEEALQGPQGIWLPAGLAGLVESALESGTIAAQDVTIEFWQMVKRYLAVWQGKRGFGSITDEQYVFDSVDSGLLHVLLHLEQSLPRSSSAASSIRTKLYNVVDNWKGDFDRAVVLLEDYRRLFPLSRLYQSRRLARDVLATWKRVINGEVDGVGELNPESAEVQMRRYLVNIRDTALVQEYVLWLAQKNPDLAVEVLTDDKSRVSFPPPLALQLLKKDAPGAVQNYLEYLVFNKGSSKYADDLIGYYLDSVLSVLESSEPARESLAQSYSTYRALEPPKPTYLNFIHENAPPEPWWQSRLRLLQLLGGGHYASASTSAESELAYSIPTVLARLAPFSKYLVSESIILDARQGRHRQALSLLTHGLGDYDTAVRYCYFAGPQSARPGHIDESQLPTFEVQKDLFDALLDEFLSIEDSSTRLDRSSELLAKFANWFDPIVVLQKVPGNWSVDVLAEFLLRTMRALRGEMLEASVVKALSAAEYLRKQAEFVEVCEKLGARMEGESELDTEATIESPAALSNGDGRDV</sequence>
<evidence type="ECO:0000256" key="1">
    <source>
        <dbReference type="ARBA" id="ARBA00004496"/>
    </source>
</evidence>
<evidence type="ECO:0000259" key="6">
    <source>
        <dbReference type="PROSITE" id="PS50219"/>
    </source>
</evidence>
<dbReference type="PANTHER" id="PTHR12894">
    <property type="entry name" value="CNH DOMAIN CONTAINING"/>
    <property type="match status" value="1"/>
</dbReference>
<keyword evidence="2" id="KW-0813">Transport</keyword>
<dbReference type="InterPro" id="IPR032914">
    <property type="entry name" value="Vam6/VPS39/TRAP1"/>
</dbReference>
<reference evidence="7" key="1">
    <citation type="submission" date="2020-02" db="EMBL/GenBank/DDBJ databases">
        <authorList>
            <person name="Palmer J.M."/>
        </authorList>
    </citation>
    <scope>NUCLEOTIDE SEQUENCE</scope>
    <source>
        <strain evidence="7">EPUS1.4</strain>
        <tissue evidence="7">Thallus</tissue>
    </source>
</reference>
<dbReference type="GO" id="GO:0015031">
    <property type="term" value="P:protein transport"/>
    <property type="evidence" value="ECO:0007669"/>
    <property type="project" value="UniProtKB-KW"/>
</dbReference>
<evidence type="ECO:0000256" key="4">
    <source>
        <dbReference type="ARBA" id="ARBA00022927"/>
    </source>
</evidence>
<dbReference type="GO" id="GO:0005737">
    <property type="term" value="C:cytoplasm"/>
    <property type="evidence" value="ECO:0007669"/>
    <property type="project" value="UniProtKB-SubCell"/>
</dbReference>
<keyword evidence="3" id="KW-0963">Cytoplasm</keyword>
<dbReference type="GO" id="GO:0016020">
    <property type="term" value="C:membrane"/>
    <property type="evidence" value="ECO:0007669"/>
    <property type="project" value="TreeGrafter"/>
</dbReference>
<protein>
    <recommendedName>
        <fullName evidence="6">CNH domain-containing protein</fullName>
    </recommendedName>
</protein>
<dbReference type="GO" id="GO:0006914">
    <property type="term" value="P:autophagy"/>
    <property type="evidence" value="ECO:0007669"/>
    <property type="project" value="TreeGrafter"/>
</dbReference>
<dbReference type="GO" id="GO:0034058">
    <property type="term" value="P:endosomal vesicle fusion"/>
    <property type="evidence" value="ECO:0007669"/>
    <property type="project" value="TreeGrafter"/>
</dbReference>
<gene>
    <name evidence="7" type="ORF">GJ744_005533</name>
</gene>
<dbReference type="EMBL" id="JAACFV010000024">
    <property type="protein sequence ID" value="KAF7510987.1"/>
    <property type="molecule type" value="Genomic_DNA"/>
</dbReference>
<dbReference type="AlphaFoldDB" id="A0A8H7E6D0"/>
<dbReference type="Proteomes" id="UP000606974">
    <property type="component" value="Unassembled WGS sequence"/>
</dbReference>
<comment type="caution">
    <text evidence="7">The sequence shown here is derived from an EMBL/GenBank/DDBJ whole genome shotgun (WGS) entry which is preliminary data.</text>
</comment>
<comment type="subcellular location">
    <subcellularLocation>
        <location evidence="1">Cytoplasm</location>
    </subcellularLocation>
</comment>
<evidence type="ECO:0000313" key="8">
    <source>
        <dbReference type="Proteomes" id="UP000606974"/>
    </source>
</evidence>
<feature type="region of interest" description="Disordered" evidence="5">
    <location>
        <begin position="1161"/>
        <end position="1183"/>
    </location>
</feature>
<evidence type="ECO:0000256" key="3">
    <source>
        <dbReference type="ARBA" id="ARBA00022490"/>
    </source>
</evidence>
<feature type="compositionally biased region" description="Low complexity" evidence="5">
    <location>
        <begin position="330"/>
        <end position="344"/>
    </location>
</feature>
<dbReference type="OrthoDB" id="5325112at2759"/>
<accession>A0A8H7E6D0</accession>
<keyword evidence="4" id="KW-0653">Protein transport</keyword>
<dbReference type="PANTHER" id="PTHR12894:SF27">
    <property type="entry name" value="TRANSFORMING GROWTH FACTOR-BETA RECEPTOR-ASSOCIATED PROTEIN 1"/>
    <property type="match status" value="1"/>
</dbReference>
<dbReference type="InterPro" id="IPR001180">
    <property type="entry name" value="CNH_dom"/>
</dbReference>
<feature type="region of interest" description="Disordered" evidence="5">
    <location>
        <begin position="255"/>
        <end position="355"/>
    </location>
</feature>
<proteinExistence type="predicted"/>
<evidence type="ECO:0000256" key="5">
    <source>
        <dbReference type="SAM" id="MobiDB-lite"/>
    </source>
</evidence>
<evidence type="ECO:0000256" key="2">
    <source>
        <dbReference type="ARBA" id="ARBA00022448"/>
    </source>
</evidence>
<name>A0A8H7E6D0_9EURO</name>